<reference evidence="2" key="1">
    <citation type="submission" date="2018-08" db="EMBL/GenBank/DDBJ databases">
        <title>Identification of Burkholderia cepacia strains that express a Burkholderia pseudomallei-like capsular polysaccharide.</title>
        <authorList>
            <person name="Burtnick M.N."/>
            <person name="Vongsouvath M."/>
            <person name="Newton P."/>
            <person name="Wuthiekanun V."/>
            <person name="Limmathurotsakul D."/>
            <person name="Brett P.J."/>
            <person name="Chantratita N."/>
            <person name="Dance D.A."/>
        </authorList>
    </citation>
    <scope>NUCLEOTIDE SEQUENCE</scope>
    <source>
        <strain evidence="2">SBXCC001</strain>
    </source>
</reference>
<dbReference type="EMBL" id="QXCT01000001">
    <property type="protein sequence ID" value="MDW9251753.1"/>
    <property type="molecule type" value="Genomic_DNA"/>
</dbReference>
<dbReference type="AlphaFoldDB" id="A0AAW9CLG7"/>
<comment type="caution">
    <text evidence="2">The sequence shown here is derived from an EMBL/GenBank/DDBJ whole genome shotgun (WGS) entry which is preliminary data.</text>
</comment>
<name>A0AAW9CLG7_BURTH</name>
<dbReference type="Proteomes" id="UP001272137">
    <property type="component" value="Unassembled WGS sequence"/>
</dbReference>
<organism evidence="2 3">
    <name type="scientific">Burkholderia thailandensis</name>
    <dbReference type="NCBI Taxonomy" id="57975"/>
    <lineage>
        <taxon>Bacteria</taxon>
        <taxon>Pseudomonadati</taxon>
        <taxon>Pseudomonadota</taxon>
        <taxon>Betaproteobacteria</taxon>
        <taxon>Burkholderiales</taxon>
        <taxon>Burkholderiaceae</taxon>
        <taxon>Burkholderia</taxon>
        <taxon>pseudomallei group</taxon>
    </lineage>
</organism>
<proteinExistence type="predicted"/>
<gene>
    <name evidence="2" type="ORF">C7S16_7178</name>
</gene>
<protein>
    <submittedName>
        <fullName evidence="2">Penicillin-binding domain protein</fullName>
    </submittedName>
</protein>
<evidence type="ECO:0000256" key="1">
    <source>
        <dbReference type="SAM" id="MobiDB-lite"/>
    </source>
</evidence>
<accession>A0AAW9CLG7</accession>
<evidence type="ECO:0000313" key="3">
    <source>
        <dbReference type="Proteomes" id="UP001272137"/>
    </source>
</evidence>
<sequence>MAAEWFGGLRHGRLGGEKTRRPNGGMANGWGRRPIVTRGGAIGSRS</sequence>
<feature type="region of interest" description="Disordered" evidence="1">
    <location>
        <begin position="1"/>
        <end position="46"/>
    </location>
</feature>
<evidence type="ECO:0000313" key="2">
    <source>
        <dbReference type="EMBL" id="MDW9251753.1"/>
    </source>
</evidence>